<name>A0A0F9NYA5_9ZZZZ</name>
<evidence type="ECO:0000313" key="1">
    <source>
        <dbReference type="EMBL" id="KKM93810.1"/>
    </source>
</evidence>
<organism evidence="1">
    <name type="scientific">marine sediment metagenome</name>
    <dbReference type="NCBI Taxonomy" id="412755"/>
    <lineage>
        <taxon>unclassified sequences</taxon>
        <taxon>metagenomes</taxon>
        <taxon>ecological metagenomes</taxon>
    </lineage>
</organism>
<comment type="caution">
    <text evidence="1">The sequence shown here is derived from an EMBL/GenBank/DDBJ whole genome shotgun (WGS) entry which is preliminary data.</text>
</comment>
<accession>A0A0F9NYA5</accession>
<dbReference type="EMBL" id="LAZR01006220">
    <property type="protein sequence ID" value="KKM93810.1"/>
    <property type="molecule type" value="Genomic_DNA"/>
</dbReference>
<reference evidence="1" key="1">
    <citation type="journal article" date="2015" name="Nature">
        <title>Complex archaea that bridge the gap between prokaryotes and eukaryotes.</title>
        <authorList>
            <person name="Spang A."/>
            <person name="Saw J.H."/>
            <person name="Jorgensen S.L."/>
            <person name="Zaremba-Niedzwiedzka K."/>
            <person name="Martijn J."/>
            <person name="Lind A.E."/>
            <person name="van Eijk R."/>
            <person name="Schleper C."/>
            <person name="Guy L."/>
            <person name="Ettema T.J."/>
        </authorList>
    </citation>
    <scope>NUCLEOTIDE SEQUENCE</scope>
</reference>
<protein>
    <submittedName>
        <fullName evidence="1">Uncharacterized protein</fullName>
    </submittedName>
</protein>
<gene>
    <name evidence="1" type="ORF">LCGC14_1204750</name>
</gene>
<dbReference type="AlphaFoldDB" id="A0A0F9NYA5"/>
<proteinExistence type="predicted"/>
<sequence length="33" mass="4023">MNERRIYVPVSLRAWNLQHDRCQCCGIKRIYAE</sequence>